<evidence type="ECO:0000256" key="11">
    <source>
        <dbReference type="SAM" id="MobiDB-lite"/>
    </source>
</evidence>
<dbReference type="EnsemblPlants" id="Zm00001eb238170_T003">
    <property type="protein sequence ID" value="Zm00001eb238170_P003"/>
    <property type="gene ID" value="Zm00001eb238170"/>
</dbReference>
<dbReference type="PANTHER" id="PTHR47377">
    <property type="entry name" value="RHODANESE-LIKE DOMAIN-CONTAINING PROTEIN 4, CHLOROPLASTIC"/>
    <property type="match status" value="1"/>
</dbReference>
<dbReference type="AlphaFoldDB" id="A0A804PGJ2"/>
<keyword evidence="2" id="KW-0150">Chloroplast</keyword>
<feature type="compositionally biased region" description="Pro residues" evidence="11">
    <location>
        <begin position="420"/>
        <end position="441"/>
    </location>
</feature>
<keyword evidence="13" id="KW-1185">Reference proteome</keyword>
<protein>
    <recommendedName>
        <fullName evidence="10">Protein THYLAKOID RHODANESE-LIKE, chloroplastic</fullName>
    </recommendedName>
</protein>
<gene>
    <name evidence="12" type="primary">LOC100192599</name>
</gene>
<proteinExistence type="evidence at protein level"/>
<evidence type="ECO:0000313" key="13">
    <source>
        <dbReference type="Proteomes" id="UP000007305"/>
    </source>
</evidence>
<dbReference type="PANTHER" id="PTHR47377:SF1">
    <property type="entry name" value="RHODANESE-LIKE DOMAIN-CONTAINING PROTEIN 4, CHLOROPLASTIC"/>
    <property type="match status" value="1"/>
</dbReference>
<feature type="compositionally biased region" description="Low complexity" evidence="11">
    <location>
        <begin position="325"/>
        <end position="355"/>
    </location>
</feature>
<evidence type="ECO:0000256" key="9">
    <source>
        <dbReference type="ARBA" id="ARBA00064364"/>
    </source>
</evidence>
<keyword evidence="3" id="KW-0934">Plastid</keyword>
<evidence type="ECO:0000256" key="10">
    <source>
        <dbReference type="ARBA" id="ARBA00070712"/>
    </source>
</evidence>
<dbReference type="InterPro" id="IPR044240">
    <property type="entry name" value="STR4-like"/>
</dbReference>
<comment type="subunit">
    <text evidence="9">Component of high molecular weight thylakoid LFNRs-containing protein complexes containing LIR1, LFNR1, LFNR2, TIC62 and TROL proteins.</text>
</comment>
<feature type="compositionally biased region" description="Pro residues" evidence="11">
    <location>
        <begin position="369"/>
        <end position="378"/>
    </location>
</feature>
<evidence type="ECO:0007829" key="14">
    <source>
        <dbReference type="PeptideAtlas" id="A0A804PGJ2"/>
    </source>
</evidence>
<reference evidence="12" key="3">
    <citation type="submission" date="2021-05" db="UniProtKB">
        <authorList>
            <consortium name="EnsemblPlants"/>
        </authorList>
    </citation>
    <scope>IDENTIFICATION</scope>
    <source>
        <strain evidence="12">cv. B73</strain>
    </source>
</reference>
<comment type="function">
    <text evidence="8">Rhodanese domain-containing protein required for anchoring ferredoxin--NADP reductase to the thylakoid membranes and sustaining efficient linear electron flow (LEF).</text>
</comment>
<dbReference type="SUPFAM" id="SSF52821">
    <property type="entry name" value="Rhodanese/Cell cycle control phosphatase"/>
    <property type="match status" value="1"/>
</dbReference>
<feature type="region of interest" description="Disordered" evidence="11">
    <location>
        <begin position="1"/>
        <end position="26"/>
    </location>
</feature>
<keyword evidence="7" id="KW-0472">Membrane</keyword>
<keyword evidence="14" id="KW-1267">Proteomics identification</keyword>
<reference evidence="13" key="1">
    <citation type="journal article" date="2009" name="Science">
        <title>The B73 maize genome: complexity, diversity, and dynamics.</title>
        <authorList>
            <person name="Schnable P.S."/>
            <person name="Ware D."/>
            <person name="Fulton R.S."/>
            <person name="Stein J.C."/>
            <person name="Wei F."/>
            <person name="Pasternak S."/>
            <person name="Liang C."/>
            <person name="Zhang J."/>
            <person name="Fulton L."/>
            <person name="Graves T.A."/>
            <person name="Minx P."/>
            <person name="Reily A.D."/>
            <person name="Courtney L."/>
            <person name="Kruchowski S.S."/>
            <person name="Tomlinson C."/>
            <person name="Strong C."/>
            <person name="Delehaunty K."/>
            <person name="Fronick C."/>
            <person name="Courtney B."/>
            <person name="Rock S.M."/>
            <person name="Belter E."/>
            <person name="Du F."/>
            <person name="Kim K."/>
            <person name="Abbott R.M."/>
            <person name="Cotton M."/>
            <person name="Levy A."/>
            <person name="Marchetto P."/>
            <person name="Ochoa K."/>
            <person name="Jackson S.M."/>
            <person name="Gillam B."/>
            <person name="Chen W."/>
            <person name="Yan L."/>
            <person name="Higginbotham J."/>
            <person name="Cardenas M."/>
            <person name="Waligorski J."/>
            <person name="Applebaum E."/>
            <person name="Phelps L."/>
            <person name="Falcone J."/>
            <person name="Kanchi K."/>
            <person name="Thane T."/>
            <person name="Scimone A."/>
            <person name="Thane N."/>
            <person name="Henke J."/>
            <person name="Wang T."/>
            <person name="Ruppert J."/>
            <person name="Shah N."/>
            <person name="Rotter K."/>
            <person name="Hodges J."/>
            <person name="Ingenthron E."/>
            <person name="Cordes M."/>
            <person name="Kohlberg S."/>
            <person name="Sgro J."/>
            <person name="Delgado B."/>
            <person name="Mead K."/>
            <person name="Chinwalla A."/>
            <person name="Leonard S."/>
            <person name="Crouse K."/>
            <person name="Collura K."/>
            <person name="Kudrna D."/>
            <person name="Currie J."/>
            <person name="He R."/>
            <person name="Angelova A."/>
            <person name="Rajasekar S."/>
            <person name="Mueller T."/>
            <person name="Lomeli R."/>
            <person name="Scara G."/>
            <person name="Ko A."/>
            <person name="Delaney K."/>
            <person name="Wissotski M."/>
            <person name="Lopez G."/>
            <person name="Campos D."/>
            <person name="Braidotti M."/>
            <person name="Ashley E."/>
            <person name="Golser W."/>
            <person name="Kim H."/>
            <person name="Lee S."/>
            <person name="Lin J."/>
            <person name="Dujmic Z."/>
            <person name="Kim W."/>
            <person name="Talag J."/>
            <person name="Zuccolo A."/>
            <person name="Fan C."/>
            <person name="Sebastian A."/>
            <person name="Kramer M."/>
            <person name="Spiegel L."/>
            <person name="Nascimento L."/>
            <person name="Zutavern T."/>
            <person name="Miller B."/>
            <person name="Ambroise C."/>
            <person name="Muller S."/>
            <person name="Spooner W."/>
            <person name="Narechania A."/>
            <person name="Ren L."/>
            <person name="Wei S."/>
            <person name="Kumari S."/>
            <person name="Faga B."/>
            <person name="Levy M.J."/>
            <person name="McMahan L."/>
            <person name="Van Buren P."/>
            <person name="Vaughn M.W."/>
            <person name="Ying K."/>
            <person name="Yeh C.-T."/>
            <person name="Emrich S.J."/>
            <person name="Jia Y."/>
            <person name="Kalyanaraman A."/>
            <person name="Hsia A.-P."/>
            <person name="Barbazuk W.B."/>
            <person name="Baucom R.S."/>
            <person name="Brutnell T.P."/>
            <person name="Carpita N.C."/>
            <person name="Chaparro C."/>
            <person name="Chia J.-M."/>
            <person name="Deragon J.-M."/>
            <person name="Estill J.C."/>
            <person name="Fu Y."/>
            <person name="Jeddeloh J.A."/>
            <person name="Han Y."/>
            <person name="Lee H."/>
            <person name="Li P."/>
            <person name="Lisch D.R."/>
            <person name="Liu S."/>
            <person name="Liu Z."/>
            <person name="Nagel D.H."/>
            <person name="McCann M.C."/>
            <person name="SanMiguel P."/>
            <person name="Myers A.M."/>
            <person name="Nettleton D."/>
            <person name="Nguyen J."/>
            <person name="Penning B.W."/>
            <person name="Ponnala L."/>
            <person name="Schneider K.L."/>
            <person name="Schwartz D.C."/>
            <person name="Sharma A."/>
            <person name="Soderlund C."/>
            <person name="Springer N.M."/>
            <person name="Sun Q."/>
            <person name="Wang H."/>
            <person name="Waterman M."/>
            <person name="Westerman R."/>
            <person name="Wolfgruber T.K."/>
            <person name="Yang L."/>
            <person name="Yu Y."/>
            <person name="Zhang L."/>
            <person name="Zhou S."/>
            <person name="Zhu Q."/>
            <person name="Bennetzen J.L."/>
            <person name="Dawe R.K."/>
            <person name="Jiang J."/>
            <person name="Jiang N."/>
            <person name="Presting G.G."/>
            <person name="Wessler S.R."/>
            <person name="Aluru S."/>
            <person name="Martienssen R.A."/>
            <person name="Clifton S.W."/>
            <person name="McCombie W.R."/>
            <person name="Wing R.A."/>
            <person name="Wilson R.K."/>
        </authorList>
    </citation>
    <scope>NUCLEOTIDE SEQUENCE [LARGE SCALE GENOMIC DNA]</scope>
    <source>
        <strain evidence="13">cv. B73</strain>
    </source>
</reference>
<evidence type="ECO:0000256" key="2">
    <source>
        <dbReference type="ARBA" id="ARBA00022528"/>
    </source>
</evidence>
<dbReference type="Proteomes" id="UP000007305">
    <property type="component" value="Chromosome 5"/>
</dbReference>
<evidence type="ECO:0000256" key="4">
    <source>
        <dbReference type="ARBA" id="ARBA00022692"/>
    </source>
</evidence>
<dbReference type="OrthoDB" id="1927399at2759"/>
<reference evidence="12" key="2">
    <citation type="submission" date="2019-07" db="EMBL/GenBank/DDBJ databases">
        <authorList>
            <person name="Seetharam A."/>
            <person name="Woodhouse M."/>
            <person name="Cannon E."/>
        </authorList>
    </citation>
    <scope>NUCLEOTIDE SEQUENCE [LARGE SCALE GENOMIC DNA]</scope>
    <source>
        <strain evidence="12">cv. B73</strain>
    </source>
</reference>
<evidence type="ECO:0000256" key="7">
    <source>
        <dbReference type="ARBA" id="ARBA00023136"/>
    </source>
</evidence>
<name>A0A804PGJ2_MAIZE</name>
<evidence type="ECO:0000256" key="3">
    <source>
        <dbReference type="ARBA" id="ARBA00022640"/>
    </source>
</evidence>
<dbReference type="FunFam" id="3.40.250.10:FF:000044">
    <property type="entry name" value="Rhodanese-like domain-containing protein 4, chloroplastic"/>
    <property type="match status" value="1"/>
</dbReference>
<evidence type="ECO:0000256" key="1">
    <source>
        <dbReference type="ARBA" id="ARBA00004454"/>
    </source>
</evidence>
<keyword evidence="4" id="KW-0812">Transmembrane</keyword>
<dbReference type="Gramene" id="Zm00001eb238170_T003">
    <property type="protein sequence ID" value="Zm00001eb238170_P003"/>
    <property type="gene ID" value="Zm00001eb238170"/>
</dbReference>
<keyword evidence="6" id="KW-1133">Transmembrane helix</keyword>
<evidence type="ECO:0000256" key="6">
    <source>
        <dbReference type="ARBA" id="ARBA00022989"/>
    </source>
</evidence>
<feature type="compositionally biased region" description="Polar residues" evidence="11">
    <location>
        <begin position="409"/>
        <end position="419"/>
    </location>
</feature>
<evidence type="ECO:0000256" key="5">
    <source>
        <dbReference type="ARBA" id="ARBA00022946"/>
    </source>
</evidence>
<comment type="subcellular location">
    <subcellularLocation>
        <location evidence="1">Plastid</location>
        <location evidence="1">Chloroplast thylakoid membrane</location>
        <topology evidence="1">Multi-pass membrane protein</topology>
    </subcellularLocation>
</comment>
<feature type="region of interest" description="Disordered" evidence="11">
    <location>
        <begin position="325"/>
        <end position="441"/>
    </location>
</feature>
<evidence type="ECO:0000256" key="8">
    <source>
        <dbReference type="ARBA" id="ARBA00058574"/>
    </source>
</evidence>
<organism evidence="12 13">
    <name type="scientific">Zea mays</name>
    <name type="common">Maize</name>
    <dbReference type="NCBI Taxonomy" id="4577"/>
    <lineage>
        <taxon>Eukaryota</taxon>
        <taxon>Viridiplantae</taxon>
        <taxon>Streptophyta</taxon>
        <taxon>Embryophyta</taxon>
        <taxon>Tracheophyta</taxon>
        <taxon>Spermatophyta</taxon>
        <taxon>Magnoliopsida</taxon>
        <taxon>Liliopsida</taxon>
        <taxon>Poales</taxon>
        <taxon>Poaceae</taxon>
        <taxon>PACMAD clade</taxon>
        <taxon>Panicoideae</taxon>
        <taxon>Andropogonodae</taxon>
        <taxon>Andropogoneae</taxon>
        <taxon>Tripsacinae</taxon>
        <taxon>Zea</taxon>
    </lineage>
</organism>
<dbReference type="InterPro" id="IPR036873">
    <property type="entry name" value="Rhodanese-like_dom_sf"/>
</dbReference>
<sequence length="441" mass="45550">MAVILSSAAPTILTRPTRPRRQPRSGLRGGLARLSAALGLAHAGAGAGAALAAPLSYEEMLRLSSDSGGDVGGFALPELGLDGLVDFVNDNPLVVAAGVAAIAVPLLLAQLLGGGGSSKPYSVLSAKAAYQRLLEEPDAQLVDIRPLKDAREAGTPDLKEAKKKAAAVPYNGEDKNGFLKKLTLKFKDPENTTLIILDKFDGNSELVAELVTANGYKAAFAVKDGAEGSRGWKSSNLPWKAPPKGFSFDLGELFGDGSDGLPVTIGLAAATGLGVLAYTEDRQKTLKQIDEFFNKKVAPKELIDEIKEIGQALLPLPGDAKSQPALATATQVAATQTAAPAEDATAEATTESDPATPTPLSPYTNYPDLKPPSTPTPPSVESEVETKASSTVTEGPAVVNSAPIADAATGSSPATTRPRPQSPYPNYPDFKPPSSPSPSAP</sequence>
<dbReference type="Gene3D" id="3.40.250.10">
    <property type="entry name" value="Rhodanese-like domain"/>
    <property type="match status" value="1"/>
</dbReference>
<evidence type="ECO:0000313" key="12">
    <source>
        <dbReference type="EnsemblPlants" id="Zm00001eb238170_P003"/>
    </source>
</evidence>
<keyword evidence="5" id="KW-0809">Transit peptide</keyword>
<dbReference type="GO" id="GO:0009535">
    <property type="term" value="C:chloroplast thylakoid membrane"/>
    <property type="evidence" value="ECO:0007669"/>
    <property type="project" value="UniProtKB-SubCell"/>
</dbReference>
<accession>A0A804PGJ2</accession>